<dbReference type="EMBL" id="JACIFF010000007">
    <property type="protein sequence ID" value="MBB4080194.1"/>
    <property type="molecule type" value="Genomic_DNA"/>
</dbReference>
<protein>
    <submittedName>
        <fullName evidence="1">Heme oxygenase</fullName>
    </submittedName>
</protein>
<dbReference type="Proteomes" id="UP000576209">
    <property type="component" value="Unassembled WGS sequence"/>
</dbReference>
<dbReference type="RefSeq" id="WP_183496430.1">
    <property type="nucleotide sequence ID" value="NZ_JACIFF010000007.1"/>
</dbReference>
<evidence type="ECO:0000313" key="1">
    <source>
        <dbReference type="EMBL" id="MBB4080194.1"/>
    </source>
</evidence>
<dbReference type="SUPFAM" id="SSF48613">
    <property type="entry name" value="Heme oxygenase-like"/>
    <property type="match status" value="1"/>
</dbReference>
<keyword evidence="2" id="KW-1185">Reference proteome</keyword>
<dbReference type="GO" id="GO:0004392">
    <property type="term" value="F:heme oxygenase (decyclizing) activity"/>
    <property type="evidence" value="ECO:0007669"/>
    <property type="project" value="InterPro"/>
</dbReference>
<sequence>MNSLLRKLRAATRPLHTELENVSWGGKIMDGTLTEPEYAKLIDWQRRVHESLEHQVMGFSAGDYRYRPRFTLSTPKSESTPDRATAIGILYVLEGASLGGSVIYRKLISNPRLTACAPFDFYREQSEWGLAQWRKYLASLDGLHLSEGEIDRAVEAAVATFRKFLVEWRAQSV</sequence>
<comment type="caution">
    <text evidence="1">The sequence shown here is derived from an EMBL/GenBank/DDBJ whole genome shotgun (WGS) entry which is preliminary data.</text>
</comment>
<dbReference type="AlphaFoldDB" id="A0A840E3N4"/>
<dbReference type="Gene3D" id="1.20.910.10">
    <property type="entry name" value="Heme oxygenase-like"/>
    <property type="match status" value="1"/>
</dbReference>
<name>A0A840E3N4_9BACT</name>
<reference evidence="1 2" key="1">
    <citation type="submission" date="2020-08" db="EMBL/GenBank/DDBJ databases">
        <title>Genomic Encyclopedia of Type Strains, Phase IV (KMG-IV): sequencing the most valuable type-strain genomes for metagenomic binning, comparative biology and taxonomic classification.</title>
        <authorList>
            <person name="Goeker M."/>
        </authorList>
    </citation>
    <scope>NUCLEOTIDE SEQUENCE [LARGE SCALE GENOMIC DNA]</scope>
    <source>
        <strain evidence="1 2">DSM 105137</strain>
    </source>
</reference>
<proteinExistence type="predicted"/>
<dbReference type="InterPro" id="IPR016084">
    <property type="entry name" value="Haem_Oase-like_multi-hlx"/>
</dbReference>
<dbReference type="Pfam" id="PF01126">
    <property type="entry name" value="Heme_oxygenase"/>
    <property type="match status" value="2"/>
</dbReference>
<organism evidence="1 2">
    <name type="scientific">Neolewinella aquimaris</name>
    <dbReference type="NCBI Taxonomy" id="1835722"/>
    <lineage>
        <taxon>Bacteria</taxon>
        <taxon>Pseudomonadati</taxon>
        <taxon>Bacteroidota</taxon>
        <taxon>Saprospiria</taxon>
        <taxon>Saprospirales</taxon>
        <taxon>Lewinellaceae</taxon>
        <taxon>Neolewinella</taxon>
    </lineage>
</organism>
<dbReference type="CDD" id="cd19166">
    <property type="entry name" value="HemeO-bac"/>
    <property type="match status" value="1"/>
</dbReference>
<gene>
    <name evidence="1" type="ORF">GGR28_002824</name>
</gene>
<dbReference type="InterPro" id="IPR016053">
    <property type="entry name" value="Haem_Oase-like"/>
</dbReference>
<accession>A0A840E3N4</accession>
<dbReference type="GO" id="GO:0006788">
    <property type="term" value="P:heme oxidation"/>
    <property type="evidence" value="ECO:0007669"/>
    <property type="project" value="InterPro"/>
</dbReference>
<evidence type="ECO:0000313" key="2">
    <source>
        <dbReference type="Proteomes" id="UP000576209"/>
    </source>
</evidence>